<gene>
    <name evidence="2" type="ORF">N7532_001774</name>
</gene>
<sequence>MYVSNALEQRTGESLGSFMKKRNWNLLWLFDEKGGFYYHLQKAMNWMPNKDAGAMVSTVLDYTHWLRAMIETDGPLKAHDSLTKHTFHFETSDINPPTPYHAYALGWFMDNYRGLNLYWYTDGWPGFGSYVGFIPEKFGFAFMGTRTQHDTLHLDSWITLKLVEGQVTAEVSQGTLPSQISFNHANVEFYVNPSGTVTKIGMDLELAMKGEKIWFERGE</sequence>
<dbReference type="InterPro" id="IPR001466">
    <property type="entry name" value="Beta-lactam-related"/>
</dbReference>
<dbReference type="InterPro" id="IPR012338">
    <property type="entry name" value="Beta-lactam/transpept-like"/>
</dbReference>
<dbReference type="OrthoDB" id="5946976at2759"/>
<dbReference type="EMBL" id="JAPQKI010000002">
    <property type="protein sequence ID" value="KAJ5111239.1"/>
    <property type="molecule type" value="Genomic_DNA"/>
</dbReference>
<reference evidence="2" key="2">
    <citation type="journal article" date="2023" name="IMA Fungus">
        <title>Comparative genomic study of the Penicillium genus elucidates a diverse pangenome and 15 lateral gene transfer events.</title>
        <authorList>
            <person name="Petersen C."/>
            <person name="Sorensen T."/>
            <person name="Nielsen M.R."/>
            <person name="Sondergaard T.E."/>
            <person name="Sorensen J.L."/>
            <person name="Fitzpatrick D.A."/>
            <person name="Frisvad J.C."/>
            <person name="Nielsen K.L."/>
        </authorList>
    </citation>
    <scope>NUCLEOTIDE SEQUENCE</scope>
    <source>
        <strain evidence="2">IBT 30761</strain>
    </source>
</reference>
<dbReference type="Proteomes" id="UP001149074">
    <property type="component" value="Unassembled WGS sequence"/>
</dbReference>
<comment type="caution">
    <text evidence="2">The sequence shown here is derived from an EMBL/GenBank/DDBJ whole genome shotgun (WGS) entry which is preliminary data.</text>
</comment>
<evidence type="ECO:0000313" key="3">
    <source>
        <dbReference type="Proteomes" id="UP001149074"/>
    </source>
</evidence>
<name>A0A9W9KLK8_9EURO</name>
<organism evidence="2 3">
    <name type="scientific">Penicillium argentinense</name>
    <dbReference type="NCBI Taxonomy" id="1131581"/>
    <lineage>
        <taxon>Eukaryota</taxon>
        <taxon>Fungi</taxon>
        <taxon>Dikarya</taxon>
        <taxon>Ascomycota</taxon>
        <taxon>Pezizomycotina</taxon>
        <taxon>Eurotiomycetes</taxon>
        <taxon>Eurotiomycetidae</taxon>
        <taxon>Eurotiales</taxon>
        <taxon>Aspergillaceae</taxon>
        <taxon>Penicillium</taxon>
    </lineage>
</organism>
<protein>
    <submittedName>
        <fullName evidence="2">Peptidase S12 Pab87-related C-terminal</fullName>
    </submittedName>
</protein>
<feature type="domain" description="Beta-lactamase-related" evidence="1">
    <location>
        <begin position="42"/>
        <end position="137"/>
    </location>
</feature>
<dbReference type="GeneID" id="81353247"/>
<keyword evidence="3" id="KW-1185">Reference proteome</keyword>
<proteinExistence type="predicted"/>
<evidence type="ECO:0000313" key="2">
    <source>
        <dbReference type="EMBL" id="KAJ5111239.1"/>
    </source>
</evidence>
<dbReference type="SUPFAM" id="SSF56601">
    <property type="entry name" value="beta-lactamase/transpeptidase-like"/>
    <property type="match status" value="1"/>
</dbReference>
<dbReference type="RefSeq" id="XP_056479309.1">
    <property type="nucleotide sequence ID" value="XM_056614268.1"/>
</dbReference>
<dbReference type="AlphaFoldDB" id="A0A9W9KLK8"/>
<dbReference type="Pfam" id="PF00144">
    <property type="entry name" value="Beta-lactamase"/>
    <property type="match status" value="1"/>
</dbReference>
<reference evidence="2" key="1">
    <citation type="submission" date="2022-11" db="EMBL/GenBank/DDBJ databases">
        <authorList>
            <person name="Petersen C."/>
        </authorList>
    </citation>
    <scope>NUCLEOTIDE SEQUENCE</scope>
    <source>
        <strain evidence="2">IBT 30761</strain>
    </source>
</reference>
<evidence type="ECO:0000259" key="1">
    <source>
        <dbReference type="Pfam" id="PF00144"/>
    </source>
</evidence>
<accession>A0A9W9KLK8</accession>
<dbReference type="Gene3D" id="3.40.710.10">
    <property type="entry name" value="DD-peptidase/beta-lactamase superfamily"/>
    <property type="match status" value="1"/>
</dbReference>